<evidence type="ECO:0000313" key="4">
    <source>
        <dbReference type="Proteomes" id="UP000245876"/>
    </source>
</evidence>
<dbReference type="InterPro" id="IPR027417">
    <property type="entry name" value="P-loop_NTPase"/>
</dbReference>
<dbReference type="PANTHER" id="PTHR47396:SF1">
    <property type="entry name" value="ATP-DEPENDENT HELICASE IRC3-RELATED"/>
    <property type="match status" value="1"/>
</dbReference>
<comment type="caution">
    <text evidence="3">The sequence shown here is derived from an EMBL/GenBank/DDBJ whole genome shotgun (WGS) entry which is preliminary data.</text>
</comment>
<sequence>MISMELKKYQRKVLNTIREYARLTVALGTGAAAYDQLLAQDGLFSGHGDIRWYVDDVNGAPKVCVKVPTGGGKTYIAANALHVLTEELDVKTRAVVWLVPRNEILRQTLRQLRDPSHPLRMAIDRDFSHRVEVLDKEDGLAGRGLNGPAVEDQLTVFVLSYDSFKNKDGRRAYAENSSLVALTNYQKSQGDAVEVDGADDTALITALAGMHPIVVVDESHHAKSNLSIEMLRNLNPCFILELTATPSNKSNVIARVSAQELKAEEMVKLPVIVYRRDGKTETIQDAIMLRRRLEQIAAINEEKTGHHIRPIALLQAERKGADNAATFRKLKEKLVDAGIPEEHIAIRTGDVDELGGTDLQARGCPIRYVITVEALSEGWDCPFAYVLATVANKTSRTSVEQLVGRVLRQPYAQHAKSGALNTSYVLTSSADFNATIDQVVAGLNGAGFSKRDVLADTTDTAEGVASGPVPVQGLIDELMQHQGTEDETGSEDEPDDFNDLAISLPDENAKLPESSQEVPDTRHVSIDAMIRTSEAAEAECAKSAKDDAETLAGGTTGMGDDMNTFRIRDTVADTVRNLRIPRYRLERQAGLFSDLDDAEGELFDRDSLLEHFMLAKIGTEDIRLDAMHVADAKQIDISSDSELKVRNLSDVQRRGMKELFARDSNEGRRRSAKLDLPNLMSPQVQKLYGAHGLKSFINRVVDQMSDDELEGYVDNASAYAAIISHAIKDKADAFRVREFDVERRRGDITITPDYAFPSSAYLPNPLTTLDRTLYEAEDGGMNELELQMADALANCEGIIWWHRVVERRKGEFYINGFINHYPDFLAMTRGGRLFVIETKGEQLKNDDSRDKLRLGNQWASDAGPNYQYFMVFGNSPMDIDGAYSFATFKTDFLNHL</sequence>
<evidence type="ECO:0000313" key="3">
    <source>
        <dbReference type="EMBL" id="PWG66238.1"/>
    </source>
</evidence>
<organism evidence="3 4">
    <name type="scientific">Bifidobacterium callitrichidarum</name>
    <dbReference type="NCBI Taxonomy" id="2052941"/>
    <lineage>
        <taxon>Bacteria</taxon>
        <taxon>Bacillati</taxon>
        <taxon>Actinomycetota</taxon>
        <taxon>Actinomycetes</taxon>
        <taxon>Bifidobacteriales</taxon>
        <taxon>Bifidobacteriaceae</taxon>
        <taxon>Bifidobacterium</taxon>
    </lineage>
</organism>
<reference evidence="3 4" key="1">
    <citation type="journal article" date="2018" name="Int. J. Syst. Evol. Microbiol.">
        <title>Bifidobacterium callitrichidarum sp. nov. from the faeces of the emperor tamarin (Saguinus imperator).</title>
        <authorList>
            <person name="Modesto M."/>
            <person name="Michelini S."/>
            <person name="Sansosti M.C."/>
            <person name="De Filippo C."/>
            <person name="Cavalieri D."/>
            <person name="Qvirist L."/>
            <person name="Andlid T."/>
            <person name="Spiezio C."/>
            <person name="Sandri C."/>
            <person name="Pascarelli S."/>
            <person name="Sgorbati B."/>
            <person name="Mattarelli P."/>
        </authorList>
    </citation>
    <scope>NUCLEOTIDE SEQUENCE [LARGE SCALE GENOMIC DNA]</scope>
    <source>
        <strain evidence="3 4">TRI 5</strain>
    </source>
</reference>
<evidence type="ECO:0000256" key="1">
    <source>
        <dbReference type="SAM" id="MobiDB-lite"/>
    </source>
</evidence>
<dbReference type="SUPFAM" id="SSF52540">
    <property type="entry name" value="P-loop containing nucleoside triphosphate hydrolases"/>
    <property type="match status" value="1"/>
</dbReference>
<evidence type="ECO:0000259" key="2">
    <source>
        <dbReference type="Pfam" id="PF04851"/>
    </source>
</evidence>
<dbReference type="InterPro" id="IPR006935">
    <property type="entry name" value="Helicase/UvrB_N"/>
</dbReference>
<dbReference type="AlphaFoldDB" id="A0A2U2NAW9"/>
<dbReference type="Proteomes" id="UP000245876">
    <property type="component" value="Unassembled WGS sequence"/>
</dbReference>
<dbReference type="GO" id="GO:0016787">
    <property type="term" value="F:hydrolase activity"/>
    <property type="evidence" value="ECO:0007669"/>
    <property type="project" value="InterPro"/>
</dbReference>
<dbReference type="GO" id="GO:0003677">
    <property type="term" value="F:DNA binding"/>
    <property type="evidence" value="ECO:0007669"/>
    <property type="project" value="InterPro"/>
</dbReference>
<dbReference type="CDD" id="cd18785">
    <property type="entry name" value="SF2_C"/>
    <property type="match status" value="1"/>
</dbReference>
<feature type="domain" description="Helicase/UvrB N-terminal" evidence="2">
    <location>
        <begin position="4"/>
        <end position="247"/>
    </location>
</feature>
<feature type="region of interest" description="Disordered" evidence="1">
    <location>
        <begin position="482"/>
        <end position="501"/>
    </location>
</feature>
<dbReference type="Pfam" id="PF04851">
    <property type="entry name" value="ResIII"/>
    <property type="match status" value="1"/>
</dbReference>
<dbReference type="InterPro" id="IPR050742">
    <property type="entry name" value="Helicase_Restrict-Modif_Enz"/>
</dbReference>
<dbReference type="PANTHER" id="PTHR47396">
    <property type="entry name" value="TYPE I RESTRICTION ENZYME ECOKI R PROTEIN"/>
    <property type="match status" value="1"/>
</dbReference>
<proteinExistence type="predicted"/>
<name>A0A2U2NAW9_9BIFI</name>
<dbReference type="REBASE" id="385072">
    <property type="entry name" value="Bca31790ORF4400P"/>
</dbReference>
<dbReference type="EMBL" id="QFFM01000007">
    <property type="protein sequence ID" value="PWG66238.1"/>
    <property type="molecule type" value="Genomic_DNA"/>
</dbReference>
<keyword evidence="4" id="KW-1185">Reference proteome</keyword>
<feature type="compositionally biased region" description="Acidic residues" evidence="1">
    <location>
        <begin position="485"/>
        <end position="498"/>
    </location>
</feature>
<dbReference type="Gene3D" id="3.40.50.300">
    <property type="entry name" value="P-loop containing nucleotide triphosphate hydrolases"/>
    <property type="match status" value="2"/>
</dbReference>
<dbReference type="GO" id="GO:0005829">
    <property type="term" value="C:cytosol"/>
    <property type="evidence" value="ECO:0007669"/>
    <property type="project" value="TreeGrafter"/>
</dbReference>
<gene>
    <name evidence="3" type="ORF">DF196_04395</name>
</gene>
<protein>
    <recommendedName>
        <fullName evidence="2">Helicase/UvrB N-terminal domain-containing protein</fullName>
    </recommendedName>
</protein>
<accession>A0A2U2NAW9</accession>
<dbReference type="GO" id="GO:0005524">
    <property type="term" value="F:ATP binding"/>
    <property type="evidence" value="ECO:0007669"/>
    <property type="project" value="InterPro"/>
</dbReference>